<evidence type="ECO:0000256" key="2">
    <source>
        <dbReference type="SAM" id="MobiDB-lite"/>
    </source>
</evidence>
<gene>
    <name evidence="4" type="ORF">PM001_LOCUS3215</name>
</gene>
<feature type="region of interest" description="Disordered" evidence="2">
    <location>
        <begin position="262"/>
        <end position="282"/>
    </location>
</feature>
<protein>
    <recommendedName>
        <fullName evidence="3">RING-type domain-containing protein</fullName>
    </recommendedName>
</protein>
<dbReference type="InterPro" id="IPR051826">
    <property type="entry name" value="E3_ubiquitin-ligase_domain"/>
</dbReference>
<dbReference type="PANTHER" id="PTHR22765:SF416">
    <property type="entry name" value="E3 UBIQUITIN-PROTEIN LIGASE GODZILLA"/>
    <property type="match status" value="1"/>
</dbReference>
<evidence type="ECO:0000256" key="1">
    <source>
        <dbReference type="PROSITE-ProRule" id="PRU00175"/>
    </source>
</evidence>
<dbReference type="SMART" id="SM00184">
    <property type="entry name" value="RING"/>
    <property type="match status" value="1"/>
</dbReference>
<evidence type="ECO:0000313" key="4">
    <source>
        <dbReference type="EMBL" id="CAK7905919.1"/>
    </source>
</evidence>
<name>A0AAV1T7N5_9STRA</name>
<dbReference type="Pfam" id="PF13639">
    <property type="entry name" value="zf-RING_2"/>
    <property type="match status" value="1"/>
</dbReference>
<evidence type="ECO:0000259" key="3">
    <source>
        <dbReference type="PROSITE" id="PS50089"/>
    </source>
</evidence>
<dbReference type="Proteomes" id="UP001162060">
    <property type="component" value="Unassembled WGS sequence"/>
</dbReference>
<accession>A0AAV1T7N5</accession>
<sequence>MSASTSNGATTTQQEVPSAHGNVVFVLPPPPTIWVQFNDGTRVAFTPSPARYLQSVLHGVPVFGSTSESSDASGNSSDGFLNTLNELFQRAQEQQQQGPPPTNKVFLDELPVKTWTTKMQTSERHSECVICLSDYEKDDMVLALPCGHTFHKECGMTWLVEHNVCPTCRFQLPTEGQSAGTLTVPQIVVPQAAATAPGQASSIQDPNVSLTGMRRQRPSAMFHSRDIRQRVSESSALTLVSVDDDAELDRMLELEADRFVKEEMERDEAVGKDDGVEIEDRDVEELLRESTSSQQGCTKA</sequence>
<comment type="caution">
    <text evidence="4">The sequence shown here is derived from an EMBL/GenBank/DDBJ whole genome shotgun (WGS) entry which is preliminary data.</text>
</comment>
<dbReference type="EMBL" id="CAKLBY020000030">
    <property type="protein sequence ID" value="CAK7905919.1"/>
    <property type="molecule type" value="Genomic_DNA"/>
</dbReference>
<dbReference type="InterPro" id="IPR013083">
    <property type="entry name" value="Znf_RING/FYVE/PHD"/>
</dbReference>
<dbReference type="Gene3D" id="3.30.40.10">
    <property type="entry name" value="Zinc/RING finger domain, C3HC4 (zinc finger)"/>
    <property type="match status" value="1"/>
</dbReference>
<keyword evidence="1" id="KW-0862">Zinc</keyword>
<dbReference type="InterPro" id="IPR001841">
    <property type="entry name" value="Znf_RING"/>
</dbReference>
<organism evidence="4 5">
    <name type="scientific">Peronospora matthiolae</name>
    <dbReference type="NCBI Taxonomy" id="2874970"/>
    <lineage>
        <taxon>Eukaryota</taxon>
        <taxon>Sar</taxon>
        <taxon>Stramenopiles</taxon>
        <taxon>Oomycota</taxon>
        <taxon>Peronosporomycetes</taxon>
        <taxon>Peronosporales</taxon>
        <taxon>Peronosporaceae</taxon>
        <taxon>Peronospora</taxon>
    </lineage>
</organism>
<dbReference type="GO" id="GO:0008270">
    <property type="term" value="F:zinc ion binding"/>
    <property type="evidence" value="ECO:0007669"/>
    <property type="project" value="UniProtKB-KW"/>
</dbReference>
<keyword evidence="1" id="KW-0863">Zinc-finger</keyword>
<dbReference type="SUPFAM" id="SSF57850">
    <property type="entry name" value="RING/U-box"/>
    <property type="match status" value="1"/>
</dbReference>
<dbReference type="GO" id="GO:0005737">
    <property type="term" value="C:cytoplasm"/>
    <property type="evidence" value="ECO:0007669"/>
    <property type="project" value="TreeGrafter"/>
</dbReference>
<dbReference type="CDD" id="cd16454">
    <property type="entry name" value="RING-H2_PA-TM-RING"/>
    <property type="match status" value="1"/>
</dbReference>
<feature type="domain" description="RING-type" evidence="3">
    <location>
        <begin position="128"/>
        <end position="169"/>
    </location>
</feature>
<dbReference type="GO" id="GO:0061630">
    <property type="term" value="F:ubiquitin protein ligase activity"/>
    <property type="evidence" value="ECO:0007669"/>
    <property type="project" value="TreeGrafter"/>
</dbReference>
<feature type="compositionally biased region" description="Basic and acidic residues" evidence="2">
    <location>
        <begin position="262"/>
        <end position="275"/>
    </location>
</feature>
<proteinExistence type="predicted"/>
<dbReference type="AlphaFoldDB" id="A0AAV1T7N5"/>
<dbReference type="PANTHER" id="PTHR22765">
    <property type="entry name" value="RING FINGER AND PROTEASE ASSOCIATED DOMAIN-CONTAINING"/>
    <property type="match status" value="1"/>
</dbReference>
<dbReference type="PROSITE" id="PS50089">
    <property type="entry name" value="ZF_RING_2"/>
    <property type="match status" value="1"/>
</dbReference>
<evidence type="ECO:0000313" key="5">
    <source>
        <dbReference type="Proteomes" id="UP001162060"/>
    </source>
</evidence>
<keyword evidence="1" id="KW-0479">Metal-binding</keyword>
<dbReference type="GO" id="GO:0006511">
    <property type="term" value="P:ubiquitin-dependent protein catabolic process"/>
    <property type="evidence" value="ECO:0007669"/>
    <property type="project" value="TreeGrafter"/>
</dbReference>
<reference evidence="4" key="1">
    <citation type="submission" date="2024-01" db="EMBL/GenBank/DDBJ databases">
        <authorList>
            <person name="Webb A."/>
        </authorList>
    </citation>
    <scope>NUCLEOTIDE SEQUENCE</scope>
    <source>
        <strain evidence="4">Pm1</strain>
    </source>
</reference>